<dbReference type="InterPro" id="IPR050465">
    <property type="entry name" value="UPF0194_transport"/>
</dbReference>
<dbReference type="InterPro" id="IPR059052">
    <property type="entry name" value="HH_YbhG-like"/>
</dbReference>
<evidence type="ECO:0000256" key="2">
    <source>
        <dbReference type="ARBA" id="ARBA00023054"/>
    </source>
</evidence>
<feature type="coiled-coil region" evidence="3">
    <location>
        <begin position="72"/>
        <end position="196"/>
    </location>
</feature>
<protein>
    <submittedName>
        <fullName evidence="6">Multidrug resistance efflux pump</fullName>
    </submittedName>
</protein>
<dbReference type="RefSeq" id="WP_053551359.1">
    <property type="nucleotide sequence ID" value="NZ_CP010802.1"/>
</dbReference>
<sequence length="324" mass="35204">MSPRSLILFPAPVALAALLLCACGEPEPITYQGYAEGEYLYVSSPLGGELETLGVSRGETVVPGAPLFTLERGQESAAMEEAALNLRQAENRLADLAKGDRPSELAALEARLDRARTASQLARKEWERRRRLFAEKTISAEDLDQAVAAREQSAAAVDELRAELTTARLGGRSDVLDAARAEVGAARQRLAQARWRFEQKRQDAPQGGAVFDTLYVAGEFVPAGYPVVSLLPPQNILLRFFVPENVVGTLSLGQSLSVSFDGAEGSYPARINYISPQAEYTPPVIYSRQSRAKLVYLIEARPDPEDAADFHPGQPLDVRLEAAP</sequence>
<dbReference type="EMBL" id="CP010802">
    <property type="protein sequence ID" value="ALC17344.1"/>
    <property type="molecule type" value="Genomic_DNA"/>
</dbReference>
<comment type="subcellular location">
    <subcellularLocation>
        <location evidence="1">Cell envelope</location>
    </subcellularLocation>
</comment>
<dbReference type="Pfam" id="PF25881">
    <property type="entry name" value="HH_YBHG"/>
    <property type="match status" value="1"/>
</dbReference>
<evidence type="ECO:0000313" key="7">
    <source>
        <dbReference type="Proteomes" id="UP000057158"/>
    </source>
</evidence>
<dbReference type="PANTHER" id="PTHR32347">
    <property type="entry name" value="EFFLUX SYSTEM COMPONENT YKNX-RELATED"/>
    <property type="match status" value="1"/>
</dbReference>
<dbReference type="AlphaFoldDB" id="A0A0M5IRP7"/>
<dbReference type="STRING" id="1603606.DSOUD_2591"/>
<dbReference type="PATRIC" id="fig|1603606.3.peg.2809"/>
<gene>
    <name evidence="6" type="ORF">DSOUD_2591</name>
</gene>
<dbReference type="InterPro" id="IPR000595">
    <property type="entry name" value="cNMP-bd_dom"/>
</dbReference>
<keyword evidence="4" id="KW-0732">Signal</keyword>
<dbReference type="GO" id="GO:0030313">
    <property type="term" value="C:cell envelope"/>
    <property type="evidence" value="ECO:0007669"/>
    <property type="project" value="UniProtKB-SubCell"/>
</dbReference>
<dbReference type="PANTHER" id="PTHR32347:SF23">
    <property type="entry name" value="BLL5650 PROTEIN"/>
    <property type="match status" value="1"/>
</dbReference>
<dbReference type="PROSITE" id="PS51257">
    <property type="entry name" value="PROKAR_LIPOPROTEIN"/>
    <property type="match status" value="1"/>
</dbReference>
<feature type="chain" id="PRO_5005803468" evidence="4">
    <location>
        <begin position="17"/>
        <end position="324"/>
    </location>
</feature>
<evidence type="ECO:0000313" key="6">
    <source>
        <dbReference type="EMBL" id="ALC17344.1"/>
    </source>
</evidence>
<accession>A0A0M5IRP7</accession>
<dbReference type="SUPFAM" id="SSF111369">
    <property type="entry name" value="HlyD-like secretion proteins"/>
    <property type="match status" value="1"/>
</dbReference>
<reference evidence="6 7" key="1">
    <citation type="submission" date="2015-07" db="EMBL/GenBank/DDBJ databases">
        <title>Isolation and Genomic Characterization of a Novel Halophilic Metal-Reducing Deltaproteobacterium from the Deep Subsurface.</title>
        <authorList>
            <person name="Badalamenti J.P."/>
            <person name="Summers Z.M."/>
            <person name="Gralnick J.A."/>
            <person name="Bond D.R."/>
        </authorList>
    </citation>
    <scope>NUCLEOTIDE SEQUENCE [LARGE SCALE GENOMIC DNA]</scope>
    <source>
        <strain evidence="6 7">WTL</strain>
    </source>
</reference>
<keyword evidence="2 3" id="KW-0175">Coiled coil</keyword>
<keyword evidence="7" id="KW-1185">Reference proteome</keyword>
<dbReference type="PROSITE" id="PS50042">
    <property type="entry name" value="CNMP_BINDING_3"/>
    <property type="match status" value="1"/>
</dbReference>
<evidence type="ECO:0000256" key="4">
    <source>
        <dbReference type="SAM" id="SignalP"/>
    </source>
</evidence>
<dbReference type="Gene3D" id="2.40.30.170">
    <property type="match status" value="1"/>
</dbReference>
<feature type="domain" description="Cyclic nucleotide-binding" evidence="5">
    <location>
        <begin position="64"/>
        <end position="123"/>
    </location>
</feature>
<evidence type="ECO:0000256" key="1">
    <source>
        <dbReference type="ARBA" id="ARBA00004196"/>
    </source>
</evidence>
<name>A0A0M5IRP7_9BACT</name>
<evidence type="ECO:0000256" key="3">
    <source>
        <dbReference type="SAM" id="Coils"/>
    </source>
</evidence>
<proteinExistence type="predicted"/>
<evidence type="ECO:0000259" key="5">
    <source>
        <dbReference type="PROSITE" id="PS50042"/>
    </source>
</evidence>
<organism evidence="6 7">
    <name type="scientific">Desulfuromonas soudanensis</name>
    <dbReference type="NCBI Taxonomy" id="1603606"/>
    <lineage>
        <taxon>Bacteria</taxon>
        <taxon>Pseudomonadati</taxon>
        <taxon>Thermodesulfobacteriota</taxon>
        <taxon>Desulfuromonadia</taxon>
        <taxon>Desulfuromonadales</taxon>
        <taxon>Desulfuromonadaceae</taxon>
        <taxon>Desulfuromonas</taxon>
    </lineage>
</organism>
<dbReference type="Gene3D" id="1.10.287.470">
    <property type="entry name" value="Helix hairpin bin"/>
    <property type="match status" value="1"/>
</dbReference>
<dbReference type="Proteomes" id="UP000057158">
    <property type="component" value="Chromosome"/>
</dbReference>
<feature type="signal peptide" evidence="4">
    <location>
        <begin position="1"/>
        <end position="16"/>
    </location>
</feature>
<dbReference type="KEGG" id="des:DSOUD_2591"/>
<dbReference type="OrthoDB" id="9778236at2"/>